<feature type="non-terminal residue" evidence="1">
    <location>
        <position position="51"/>
    </location>
</feature>
<dbReference type="Proteomes" id="UP000242381">
    <property type="component" value="Unassembled WGS sequence"/>
</dbReference>
<gene>
    <name evidence="1" type="ORF">BCV71DRAFT_158781</name>
</gene>
<accession>A0A1X0RSI0</accession>
<sequence>SYGRKIDLMIVTSTQSFRIELNSSEWKRHHASPTLVLKQQSKNLRANASIL</sequence>
<feature type="non-terminal residue" evidence="1">
    <location>
        <position position="1"/>
    </location>
</feature>
<evidence type="ECO:0000313" key="2">
    <source>
        <dbReference type="Proteomes" id="UP000242381"/>
    </source>
</evidence>
<dbReference type="AlphaFoldDB" id="A0A1X0RSI0"/>
<dbReference type="VEuPathDB" id="FungiDB:BCV72DRAFT_237008"/>
<proteinExistence type="predicted"/>
<evidence type="ECO:0000313" key="1">
    <source>
        <dbReference type="EMBL" id="ORE14934.1"/>
    </source>
</evidence>
<name>A0A1X0RSI0_RHIZD</name>
<organism evidence="1 2">
    <name type="scientific">Rhizopus microsporus</name>
    <dbReference type="NCBI Taxonomy" id="58291"/>
    <lineage>
        <taxon>Eukaryota</taxon>
        <taxon>Fungi</taxon>
        <taxon>Fungi incertae sedis</taxon>
        <taxon>Mucoromycota</taxon>
        <taxon>Mucoromycotina</taxon>
        <taxon>Mucoromycetes</taxon>
        <taxon>Mucorales</taxon>
        <taxon>Mucorineae</taxon>
        <taxon>Rhizopodaceae</taxon>
        <taxon>Rhizopus</taxon>
    </lineage>
</organism>
<dbReference type="EMBL" id="KV921446">
    <property type="protein sequence ID" value="ORE14934.1"/>
    <property type="molecule type" value="Genomic_DNA"/>
</dbReference>
<protein>
    <submittedName>
        <fullName evidence="1">Uncharacterized protein</fullName>
    </submittedName>
</protein>
<reference evidence="1 2" key="1">
    <citation type="journal article" date="2016" name="Proc. Natl. Acad. Sci. U.S.A.">
        <title>Lipid metabolic changes in an early divergent fungus govern the establishment of a mutualistic symbiosis with endobacteria.</title>
        <authorList>
            <person name="Lastovetsky O.A."/>
            <person name="Gaspar M.L."/>
            <person name="Mondo S.J."/>
            <person name="LaButti K.M."/>
            <person name="Sandor L."/>
            <person name="Grigoriev I.V."/>
            <person name="Henry S.A."/>
            <person name="Pawlowska T.E."/>
        </authorList>
    </citation>
    <scope>NUCLEOTIDE SEQUENCE [LARGE SCALE GENOMIC DNA]</scope>
    <source>
        <strain evidence="1 2">ATCC 11559</strain>
    </source>
</reference>